<evidence type="ECO:0000313" key="13">
    <source>
        <dbReference type="EMBL" id="CAF1244079.1"/>
    </source>
</evidence>
<evidence type="ECO:0008006" key="17">
    <source>
        <dbReference type="Google" id="ProtNLM"/>
    </source>
</evidence>
<evidence type="ECO:0000256" key="9">
    <source>
        <dbReference type="ARBA" id="ARBA00023136"/>
    </source>
</evidence>
<evidence type="ECO:0000256" key="4">
    <source>
        <dbReference type="ARBA" id="ARBA00022475"/>
    </source>
</evidence>
<comment type="subcellular location">
    <subcellularLocation>
        <location evidence="1">Cell membrane</location>
        <topology evidence="1">Multi-pass membrane protein</topology>
    </subcellularLocation>
</comment>
<dbReference type="GO" id="GO:0005886">
    <property type="term" value="C:plasma membrane"/>
    <property type="evidence" value="ECO:0007669"/>
    <property type="project" value="UniProtKB-SubCell"/>
</dbReference>
<keyword evidence="10" id="KW-0407">Ion channel</keyword>
<evidence type="ECO:0000256" key="2">
    <source>
        <dbReference type="ARBA" id="ARBA00006513"/>
    </source>
</evidence>
<dbReference type="GO" id="GO:0015252">
    <property type="term" value="F:proton channel activity"/>
    <property type="evidence" value="ECO:0007669"/>
    <property type="project" value="InterPro"/>
</dbReference>
<feature type="transmembrane region" description="Helical" evidence="12">
    <location>
        <begin position="380"/>
        <end position="402"/>
    </location>
</feature>
<evidence type="ECO:0000313" key="15">
    <source>
        <dbReference type="Proteomes" id="UP000663828"/>
    </source>
</evidence>
<comment type="caution">
    <text evidence="13">The sequence shown here is derived from an EMBL/GenBank/DDBJ whole genome shotgun (WGS) entry which is preliminary data.</text>
</comment>
<keyword evidence="15" id="KW-1185">Reference proteome</keyword>
<evidence type="ECO:0000256" key="12">
    <source>
        <dbReference type="SAM" id="Phobius"/>
    </source>
</evidence>
<dbReference type="PANTHER" id="PTHR21522:SF58">
    <property type="entry name" value="AGAP000074-PA"/>
    <property type="match status" value="1"/>
</dbReference>
<dbReference type="Proteomes" id="UP000663852">
    <property type="component" value="Unassembled WGS sequence"/>
</dbReference>
<feature type="transmembrane region" description="Helical" evidence="12">
    <location>
        <begin position="747"/>
        <end position="768"/>
    </location>
</feature>
<dbReference type="Pfam" id="PF03189">
    <property type="entry name" value="Otopetrin"/>
    <property type="match status" value="1"/>
</dbReference>
<feature type="transmembrane region" description="Helical" evidence="12">
    <location>
        <begin position="525"/>
        <end position="548"/>
    </location>
</feature>
<keyword evidence="4" id="KW-1003">Cell membrane</keyword>
<evidence type="ECO:0000256" key="6">
    <source>
        <dbReference type="ARBA" id="ARBA00022781"/>
    </source>
</evidence>
<dbReference type="EMBL" id="CAJNOR010006238">
    <property type="protein sequence ID" value="CAF1589893.1"/>
    <property type="molecule type" value="Genomic_DNA"/>
</dbReference>
<feature type="region of interest" description="Disordered" evidence="11">
    <location>
        <begin position="262"/>
        <end position="335"/>
    </location>
</feature>
<dbReference type="EMBL" id="CAJNOJ010000175">
    <property type="protein sequence ID" value="CAF1244079.1"/>
    <property type="molecule type" value="Genomic_DNA"/>
</dbReference>
<keyword evidence="7 12" id="KW-1133">Transmembrane helix</keyword>
<feature type="transmembrane region" description="Helical" evidence="12">
    <location>
        <begin position="705"/>
        <end position="726"/>
    </location>
</feature>
<dbReference type="OrthoDB" id="10041362at2759"/>
<feature type="region of interest" description="Disordered" evidence="11">
    <location>
        <begin position="93"/>
        <end position="169"/>
    </location>
</feature>
<name>A0A814ZJP1_ADIRI</name>
<dbReference type="PANTHER" id="PTHR21522">
    <property type="entry name" value="PROTON CHANNEL OTOP"/>
    <property type="match status" value="1"/>
</dbReference>
<accession>A0A814ZJP1</accession>
<feature type="compositionally biased region" description="Polar residues" evidence="11">
    <location>
        <begin position="324"/>
        <end position="334"/>
    </location>
</feature>
<feature type="transmembrane region" description="Helical" evidence="12">
    <location>
        <begin position="444"/>
        <end position="463"/>
    </location>
</feature>
<evidence type="ECO:0000256" key="3">
    <source>
        <dbReference type="ARBA" id="ARBA00022448"/>
    </source>
</evidence>
<evidence type="ECO:0000256" key="1">
    <source>
        <dbReference type="ARBA" id="ARBA00004651"/>
    </source>
</evidence>
<feature type="region of interest" description="Disordered" evidence="11">
    <location>
        <begin position="182"/>
        <end position="233"/>
    </location>
</feature>
<dbReference type="InterPro" id="IPR004878">
    <property type="entry name" value="Otopetrin"/>
</dbReference>
<dbReference type="Proteomes" id="UP000663828">
    <property type="component" value="Unassembled WGS sequence"/>
</dbReference>
<feature type="compositionally biased region" description="Basic and acidic residues" evidence="11">
    <location>
        <begin position="147"/>
        <end position="168"/>
    </location>
</feature>
<feature type="compositionally biased region" description="Pro residues" evidence="11">
    <location>
        <begin position="212"/>
        <end position="222"/>
    </location>
</feature>
<keyword evidence="3" id="KW-0813">Transport</keyword>
<feature type="compositionally biased region" description="Acidic residues" evidence="11">
    <location>
        <begin position="276"/>
        <end position="295"/>
    </location>
</feature>
<keyword evidence="6" id="KW-0375">Hydrogen ion transport</keyword>
<keyword evidence="9 12" id="KW-0472">Membrane</keyword>
<gene>
    <name evidence="13" type="ORF">EDS130_LOCUS27611</name>
    <name evidence="14" type="ORF">XAT740_LOCUS46441</name>
</gene>
<feature type="region of interest" description="Disordered" evidence="11">
    <location>
        <begin position="26"/>
        <end position="73"/>
    </location>
</feature>
<reference evidence="13" key="1">
    <citation type="submission" date="2021-02" db="EMBL/GenBank/DDBJ databases">
        <authorList>
            <person name="Nowell W R."/>
        </authorList>
    </citation>
    <scope>NUCLEOTIDE SEQUENCE</scope>
</reference>
<evidence type="ECO:0000256" key="11">
    <source>
        <dbReference type="SAM" id="MobiDB-lite"/>
    </source>
</evidence>
<proteinExistence type="inferred from homology"/>
<feature type="transmembrane region" description="Helical" evidence="12">
    <location>
        <begin position="780"/>
        <end position="800"/>
    </location>
</feature>
<protein>
    <recommendedName>
        <fullName evidence="17">Otopetrin-2</fullName>
    </recommendedName>
</protein>
<feature type="compositionally biased region" description="Pro residues" evidence="11">
    <location>
        <begin position="37"/>
        <end position="48"/>
    </location>
</feature>
<evidence type="ECO:0000256" key="10">
    <source>
        <dbReference type="ARBA" id="ARBA00023303"/>
    </source>
</evidence>
<feature type="transmembrane region" description="Helical" evidence="12">
    <location>
        <begin position="678"/>
        <end position="699"/>
    </location>
</feature>
<keyword evidence="5 12" id="KW-0812">Transmembrane</keyword>
<evidence type="ECO:0000256" key="7">
    <source>
        <dbReference type="ARBA" id="ARBA00022989"/>
    </source>
</evidence>
<evidence type="ECO:0000256" key="8">
    <source>
        <dbReference type="ARBA" id="ARBA00023065"/>
    </source>
</evidence>
<evidence type="ECO:0000256" key="5">
    <source>
        <dbReference type="ARBA" id="ARBA00022692"/>
    </source>
</evidence>
<comment type="similarity">
    <text evidence="2">Belongs to the otopetrin family.</text>
</comment>
<dbReference type="AlphaFoldDB" id="A0A814ZJP1"/>
<keyword evidence="8" id="KW-0406">Ion transport</keyword>
<organism evidence="13 16">
    <name type="scientific">Adineta ricciae</name>
    <name type="common">Rotifer</name>
    <dbReference type="NCBI Taxonomy" id="249248"/>
    <lineage>
        <taxon>Eukaryota</taxon>
        <taxon>Metazoa</taxon>
        <taxon>Spiralia</taxon>
        <taxon>Gnathifera</taxon>
        <taxon>Rotifera</taxon>
        <taxon>Eurotatoria</taxon>
        <taxon>Bdelloidea</taxon>
        <taxon>Adinetida</taxon>
        <taxon>Adinetidae</taxon>
        <taxon>Adineta</taxon>
    </lineage>
</organism>
<evidence type="ECO:0000313" key="16">
    <source>
        <dbReference type="Proteomes" id="UP000663852"/>
    </source>
</evidence>
<feature type="compositionally biased region" description="Polar residues" evidence="11">
    <location>
        <begin position="296"/>
        <end position="313"/>
    </location>
</feature>
<sequence>MKSSHKYPAPDSSRQIVRDTVRRFDMLGQTNNAISSPLPPLPPPPHRPSIPVKINNKQINSKDDSPTASLNSFTNSTHSELIMNSAASERRHLVSTNTSNSAPIARPKPTLPSLTANRPTKFRRRTPPPIPIESTPNKQRNTIYINRDNKTNNHKDRYQEEIETDSPRAFKAFARPATVYTEHRVSSSAQTDELDLSRASASNNQPRRIERSPPPPLPPLPLPLQASANSSRIDDRSSIGLEIINPETTPRRYVAIRQNGLSHRPERVKPASTIIEDYEIEEEEDDEIEEDEENQDGSSETAYHSSGQRQPSNFGKPHLRSNQKPKSYPLNDSQASERKRTLPISNLMMEIGALLIVFVVCMVLVVAIKTDVPGLQTTMLGIYIYVYAISVVWMLWCTFDIIKFRQQWMQLTGSAPTQEVYMGLAEHHSDTMFYFPDVHNTGGLFMRIGAGLLCMGSLILTLIELAKTIATVDVHGITRTALEPKYYSSVSIARSIAYVFRFLFHCVQFSFLFRYGNLIINRYHALAKFGLIHLVIANFCSWFEAIVIETLEEIHKNTPTKLEDVTTASIDFFATIITSTSPIDNNGSNDSLLSFTRAASADSSDAVPKNGSALAMILDIEGKVSAYLYPCLIEYSLISLTVFFIMWRNVGKTEKRSSLRFGARHVFTVNCARASRGLLIGGILLLLTILTLIPTYMLTTNEATIVTHVTELVLLVVALFTVLISFMYTSKLFYDHHAHVDTFDQGLILVTAIGDFAYSFFGLFAALFFDKSQLGISIEIEMSIGFLAIFQTLLQTNFILDTLKRRTRNKQEIRNKPGRETVTALLLMNLAIWMHDSLSAKKVRLNPLQTAFYDPQTWAIIQAFTSPLSIFYRFHSSVCLADIWQEVYQDGDKEEKYRLVNGNNNH</sequence>
<evidence type="ECO:0000313" key="14">
    <source>
        <dbReference type="EMBL" id="CAF1589893.1"/>
    </source>
</evidence>
<feature type="transmembrane region" description="Helical" evidence="12">
    <location>
        <begin position="626"/>
        <end position="647"/>
    </location>
</feature>
<feature type="transmembrane region" description="Helical" evidence="12">
    <location>
        <begin position="347"/>
        <end position="368"/>
    </location>
</feature>